<evidence type="ECO:0000256" key="1">
    <source>
        <dbReference type="ARBA" id="ARBA00004141"/>
    </source>
</evidence>
<evidence type="ECO:0000256" key="5">
    <source>
        <dbReference type="ARBA" id="ARBA00023136"/>
    </source>
</evidence>
<feature type="transmembrane region" description="Helical" evidence="6">
    <location>
        <begin position="119"/>
        <end position="141"/>
    </location>
</feature>
<dbReference type="Pfam" id="PF00892">
    <property type="entry name" value="EamA"/>
    <property type="match status" value="2"/>
</dbReference>
<evidence type="ECO:0000256" key="2">
    <source>
        <dbReference type="ARBA" id="ARBA00007362"/>
    </source>
</evidence>
<feature type="transmembrane region" description="Helical" evidence="6">
    <location>
        <begin position="267"/>
        <end position="284"/>
    </location>
</feature>
<keyword evidence="9" id="KW-1185">Reference proteome</keyword>
<keyword evidence="4 6" id="KW-1133">Transmembrane helix</keyword>
<dbReference type="PANTHER" id="PTHR32322:SF2">
    <property type="entry name" value="EAMA DOMAIN-CONTAINING PROTEIN"/>
    <property type="match status" value="1"/>
</dbReference>
<comment type="caution">
    <text evidence="8">The sequence shown here is derived from an EMBL/GenBank/DDBJ whole genome shotgun (WGS) entry which is preliminary data.</text>
</comment>
<evidence type="ECO:0000313" key="8">
    <source>
        <dbReference type="EMBL" id="RED47988.1"/>
    </source>
</evidence>
<evidence type="ECO:0000313" key="9">
    <source>
        <dbReference type="Proteomes" id="UP000256845"/>
    </source>
</evidence>
<dbReference type="GO" id="GO:0016020">
    <property type="term" value="C:membrane"/>
    <property type="evidence" value="ECO:0007669"/>
    <property type="project" value="UniProtKB-SubCell"/>
</dbReference>
<evidence type="ECO:0000259" key="7">
    <source>
        <dbReference type="Pfam" id="PF00892"/>
    </source>
</evidence>
<comment type="similarity">
    <text evidence="2">Belongs to the EamA transporter family.</text>
</comment>
<feature type="domain" description="EamA" evidence="7">
    <location>
        <begin position="8"/>
        <end position="135"/>
    </location>
</feature>
<feature type="transmembrane region" description="Helical" evidence="6">
    <location>
        <begin position="147"/>
        <end position="168"/>
    </location>
</feature>
<gene>
    <name evidence="8" type="ORF">DFP90_1085</name>
</gene>
<dbReference type="InterPro" id="IPR037185">
    <property type="entry name" value="EmrE-like"/>
</dbReference>
<name>A0A3D9HET6_9PROT</name>
<feature type="transmembrane region" description="Helical" evidence="6">
    <location>
        <begin position="243"/>
        <end position="261"/>
    </location>
</feature>
<sequence length="302" mass="32743">MLDRFAPILFVLLWSTGFIGAKYGLPYAEPMTLLSVRMGFNVAVFLLIAYWMGVRWPKGIEILHAMVAGILIHGIYLGGVFYAIGEGFPAGLSALIVGLQPIVTAFLAGFLFGERLRQVQWIGLALGFIGVALVLSGRFQIPGSAEVMQLGVMVSVCSLFGITIGTLYQKRFCGNLNLIGSSIWQYLGAACFYLPLALAFEEMTIRWTPEFIATMAWLVLGLSVVAVLLLLHLIRKGEASKVASLFYLVPPTVALETYFLFDERLDLMGVAGMALVACGVWLVLRQGAAKGLKKPLASGPAE</sequence>
<feature type="transmembrane region" description="Helical" evidence="6">
    <location>
        <begin position="211"/>
        <end position="231"/>
    </location>
</feature>
<evidence type="ECO:0000256" key="4">
    <source>
        <dbReference type="ARBA" id="ARBA00022989"/>
    </source>
</evidence>
<keyword evidence="5 6" id="KW-0472">Membrane</keyword>
<feature type="domain" description="EamA" evidence="7">
    <location>
        <begin position="150"/>
        <end position="284"/>
    </location>
</feature>
<keyword evidence="3 6" id="KW-0812">Transmembrane</keyword>
<dbReference type="InterPro" id="IPR050638">
    <property type="entry name" value="AA-Vitamin_Transporters"/>
</dbReference>
<evidence type="ECO:0000256" key="6">
    <source>
        <dbReference type="SAM" id="Phobius"/>
    </source>
</evidence>
<dbReference type="OrthoDB" id="9809509at2"/>
<protein>
    <submittedName>
        <fullName evidence="8">Drug/metabolite transporter (DMT)-like permease</fullName>
    </submittedName>
</protein>
<dbReference type="PANTHER" id="PTHR32322">
    <property type="entry name" value="INNER MEMBRANE TRANSPORTER"/>
    <property type="match status" value="1"/>
</dbReference>
<dbReference type="RefSeq" id="WP_115937626.1">
    <property type="nucleotide sequence ID" value="NZ_QRDW01000008.1"/>
</dbReference>
<proteinExistence type="inferred from homology"/>
<feature type="transmembrane region" description="Helical" evidence="6">
    <location>
        <begin position="175"/>
        <end position="199"/>
    </location>
</feature>
<feature type="transmembrane region" description="Helical" evidence="6">
    <location>
        <begin position="34"/>
        <end position="53"/>
    </location>
</feature>
<comment type="subcellular location">
    <subcellularLocation>
        <location evidence="1">Membrane</location>
        <topology evidence="1">Multi-pass membrane protein</topology>
    </subcellularLocation>
</comment>
<dbReference type="EMBL" id="QRDW01000008">
    <property type="protein sequence ID" value="RED47988.1"/>
    <property type="molecule type" value="Genomic_DNA"/>
</dbReference>
<dbReference type="Proteomes" id="UP000256845">
    <property type="component" value="Unassembled WGS sequence"/>
</dbReference>
<dbReference type="InterPro" id="IPR000620">
    <property type="entry name" value="EamA_dom"/>
</dbReference>
<organism evidence="8 9">
    <name type="scientific">Aestuariispira insulae</name>
    <dbReference type="NCBI Taxonomy" id="1461337"/>
    <lineage>
        <taxon>Bacteria</taxon>
        <taxon>Pseudomonadati</taxon>
        <taxon>Pseudomonadota</taxon>
        <taxon>Alphaproteobacteria</taxon>
        <taxon>Rhodospirillales</taxon>
        <taxon>Kiloniellaceae</taxon>
        <taxon>Aestuariispira</taxon>
    </lineage>
</organism>
<feature type="transmembrane region" description="Helical" evidence="6">
    <location>
        <begin position="90"/>
        <end position="112"/>
    </location>
</feature>
<evidence type="ECO:0000256" key="3">
    <source>
        <dbReference type="ARBA" id="ARBA00022692"/>
    </source>
</evidence>
<dbReference type="SUPFAM" id="SSF103481">
    <property type="entry name" value="Multidrug resistance efflux transporter EmrE"/>
    <property type="match status" value="2"/>
</dbReference>
<accession>A0A3D9HET6</accession>
<feature type="transmembrane region" description="Helical" evidence="6">
    <location>
        <begin position="65"/>
        <end position="84"/>
    </location>
</feature>
<dbReference type="Gene3D" id="1.10.3730.20">
    <property type="match status" value="2"/>
</dbReference>
<reference evidence="8 9" key="1">
    <citation type="submission" date="2018-07" db="EMBL/GenBank/DDBJ databases">
        <title>Genomic Encyclopedia of Type Strains, Phase III (KMG-III): the genomes of soil and plant-associated and newly described type strains.</title>
        <authorList>
            <person name="Whitman W."/>
        </authorList>
    </citation>
    <scope>NUCLEOTIDE SEQUENCE [LARGE SCALE GENOMIC DNA]</scope>
    <source>
        <strain evidence="8 9">CECT 8488</strain>
    </source>
</reference>
<dbReference type="AlphaFoldDB" id="A0A3D9HET6"/>